<reference evidence="2 3" key="1">
    <citation type="submission" date="2016-10" db="EMBL/GenBank/DDBJ databases">
        <authorList>
            <person name="de Groot N.N."/>
        </authorList>
    </citation>
    <scope>NUCLEOTIDE SEQUENCE [LARGE SCALE GENOMIC DNA]</scope>
    <source>
        <strain evidence="2 3">CGMCC 1.7659</strain>
    </source>
</reference>
<name>A0A1I4ZG32_9GAMM</name>
<dbReference type="GO" id="GO:0009308">
    <property type="term" value="P:amine metabolic process"/>
    <property type="evidence" value="ECO:0007669"/>
    <property type="project" value="InterPro"/>
</dbReference>
<evidence type="ECO:0000313" key="3">
    <source>
        <dbReference type="Proteomes" id="UP000198575"/>
    </source>
</evidence>
<dbReference type="AlphaFoldDB" id="A0A1I4ZG32"/>
<evidence type="ECO:0000313" key="2">
    <source>
        <dbReference type="EMBL" id="SFN48939.1"/>
    </source>
</evidence>
<protein>
    <recommendedName>
        <fullName evidence="4">Lysyl oxidase</fullName>
    </recommendedName>
</protein>
<accession>A0A1I4ZG32</accession>
<gene>
    <name evidence="2" type="ORF">SAMN05216289_12539</name>
</gene>
<evidence type="ECO:0008006" key="4">
    <source>
        <dbReference type="Google" id="ProtNLM"/>
    </source>
</evidence>
<dbReference type="SUPFAM" id="SSF49998">
    <property type="entry name" value="Amine oxidase catalytic domain"/>
    <property type="match status" value="1"/>
</dbReference>
<dbReference type="EMBL" id="FOVF01000025">
    <property type="protein sequence ID" value="SFN48939.1"/>
    <property type="molecule type" value="Genomic_DNA"/>
</dbReference>
<feature type="signal peptide" evidence="1">
    <location>
        <begin position="1"/>
        <end position="23"/>
    </location>
</feature>
<keyword evidence="1" id="KW-0732">Signal</keyword>
<organism evidence="2 3">
    <name type="scientific">Dokdonella immobilis</name>
    <dbReference type="NCBI Taxonomy" id="578942"/>
    <lineage>
        <taxon>Bacteria</taxon>
        <taxon>Pseudomonadati</taxon>
        <taxon>Pseudomonadota</taxon>
        <taxon>Gammaproteobacteria</taxon>
        <taxon>Lysobacterales</taxon>
        <taxon>Rhodanobacteraceae</taxon>
        <taxon>Dokdonella</taxon>
    </lineage>
</organism>
<dbReference type="Proteomes" id="UP000198575">
    <property type="component" value="Unassembled WGS sequence"/>
</dbReference>
<proteinExistence type="predicted"/>
<dbReference type="InterPro" id="IPR036460">
    <property type="entry name" value="Cu_amine_oxidase_C_sf"/>
</dbReference>
<feature type="chain" id="PRO_5011790918" description="Lysyl oxidase" evidence="1">
    <location>
        <begin position="24"/>
        <end position="398"/>
    </location>
</feature>
<keyword evidence="3" id="KW-1185">Reference proteome</keyword>
<sequence>MVRFRLLFALILLATAAVPVAQAASPTCVAPEVKLSWPTTNPIWEMCWLGPDQSVGPRGSGMELRNVYWNGQLVMRRAHAPMLFAEYKDGFGGNCYRDWKDIRTPIFSLPAVQNQLGVNPDPNTPAAVTSCDRSDQPTQSYGTCPFALNTPGYTCANGVTIEDLGDSVRLTTQYIADWYMYSSRFVFYADGRMQPSFGFGNRNGTFNEVTHWHHNYWRFEFDIDGLGNNVVSIDNADQSIEFSDLRSAGGGIGGGPRTWSVRNAVSGNGYRFVPGANDYAFQANESGRDFHTVDFMATKAHVGEYGDTPSYDLFDCEMHKDNLVNGESIANTNQALYYHVSVRDTTANSWPPGCSGGNCLPQDSMVCKKAGPTLVPIGPWADYIFANGFDILVPGAHL</sequence>
<dbReference type="GO" id="GO:0005507">
    <property type="term" value="F:copper ion binding"/>
    <property type="evidence" value="ECO:0007669"/>
    <property type="project" value="InterPro"/>
</dbReference>
<evidence type="ECO:0000256" key="1">
    <source>
        <dbReference type="SAM" id="SignalP"/>
    </source>
</evidence>
<dbReference type="GO" id="GO:0008131">
    <property type="term" value="F:primary methylamine oxidase activity"/>
    <property type="evidence" value="ECO:0007669"/>
    <property type="project" value="InterPro"/>
</dbReference>
<dbReference type="GO" id="GO:0048038">
    <property type="term" value="F:quinone binding"/>
    <property type="evidence" value="ECO:0007669"/>
    <property type="project" value="InterPro"/>
</dbReference>
<dbReference type="STRING" id="578942.SAMN05216289_12539"/>